<gene>
    <name evidence="3" type="ORF">RRG08_066881</name>
</gene>
<reference evidence="3" key="1">
    <citation type="journal article" date="2023" name="G3 (Bethesda)">
        <title>A reference genome for the long-term kleptoplast-retaining sea slug Elysia crispata morphotype clarki.</title>
        <authorList>
            <person name="Eastman K.E."/>
            <person name="Pendleton A.L."/>
            <person name="Shaikh M.A."/>
            <person name="Suttiyut T."/>
            <person name="Ogas R."/>
            <person name="Tomko P."/>
            <person name="Gavelis G."/>
            <person name="Widhalm J.R."/>
            <person name="Wisecaver J.H."/>
        </authorList>
    </citation>
    <scope>NUCLEOTIDE SEQUENCE</scope>
    <source>
        <strain evidence="3">ECLA1</strain>
    </source>
</reference>
<organism evidence="3 4">
    <name type="scientific">Elysia crispata</name>
    <name type="common">lettuce slug</name>
    <dbReference type="NCBI Taxonomy" id="231223"/>
    <lineage>
        <taxon>Eukaryota</taxon>
        <taxon>Metazoa</taxon>
        <taxon>Spiralia</taxon>
        <taxon>Lophotrochozoa</taxon>
        <taxon>Mollusca</taxon>
        <taxon>Gastropoda</taxon>
        <taxon>Heterobranchia</taxon>
        <taxon>Euthyneura</taxon>
        <taxon>Panpulmonata</taxon>
        <taxon>Sacoglossa</taxon>
        <taxon>Placobranchoidea</taxon>
        <taxon>Plakobranchidae</taxon>
        <taxon>Elysia</taxon>
    </lineage>
</organism>
<name>A0AAE1ADX6_9GAST</name>
<evidence type="ECO:0000313" key="3">
    <source>
        <dbReference type="EMBL" id="KAK3786140.1"/>
    </source>
</evidence>
<dbReference type="PANTHER" id="PTHR21505">
    <property type="entry name" value="MADF DOMAIN-CONTAINING PROTEIN-RELATED"/>
    <property type="match status" value="1"/>
</dbReference>
<dbReference type="PANTHER" id="PTHR21505:SF8">
    <property type="entry name" value="DPT-YFP REPRESSOR BY OVEREXPRESSION, ISOFORM D-RELATED"/>
    <property type="match status" value="1"/>
</dbReference>
<dbReference type="Pfam" id="PF10545">
    <property type="entry name" value="MADF_DNA_bdg"/>
    <property type="match status" value="1"/>
</dbReference>
<feature type="region of interest" description="Disordered" evidence="1">
    <location>
        <begin position="109"/>
        <end position="141"/>
    </location>
</feature>
<feature type="compositionally biased region" description="Polar residues" evidence="1">
    <location>
        <begin position="113"/>
        <end position="125"/>
    </location>
</feature>
<keyword evidence="4" id="KW-1185">Reference proteome</keyword>
<evidence type="ECO:0000256" key="1">
    <source>
        <dbReference type="SAM" id="MobiDB-lite"/>
    </source>
</evidence>
<protein>
    <recommendedName>
        <fullName evidence="2">MADF domain-containing protein</fullName>
    </recommendedName>
</protein>
<sequence>MRKQAYDSLLQCVKKFEPAASRDSIIKKINNLRTSFRKECRKVESSKPSGSGIEDIYVPKLWYFDQLVFFKDQDIPRQAQSNLEQAPQDIINVENSSVHSDVEQLDNVDDDTQSTATILPRSSPQEPRREAKKTKNKRQAPDNDILTLACKTLQSANAEDGHDIFGQNVANKLRQMTNEQQIFAEKIISDVLFEGRLGNLCWLSKLDTGGQPLRFQQAEPTNYYPHDSAVSYVHPGSSNMTETYRTYDYE</sequence>
<feature type="domain" description="MADF" evidence="2">
    <location>
        <begin position="2"/>
        <end position="69"/>
    </location>
</feature>
<evidence type="ECO:0000259" key="2">
    <source>
        <dbReference type="Pfam" id="PF10545"/>
    </source>
</evidence>
<dbReference type="InterPro" id="IPR006578">
    <property type="entry name" value="MADF-dom"/>
</dbReference>
<evidence type="ECO:0000313" key="4">
    <source>
        <dbReference type="Proteomes" id="UP001283361"/>
    </source>
</evidence>
<comment type="caution">
    <text evidence="3">The sequence shown here is derived from an EMBL/GenBank/DDBJ whole genome shotgun (WGS) entry which is preliminary data.</text>
</comment>
<accession>A0AAE1ADX6</accession>
<dbReference type="Proteomes" id="UP001283361">
    <property type="component" value="Unassembled WGS sequence"/>
</dbReference>
<proteinExistence type="predicted"/>
<dbReference type="AlphaFoldDB" id="A0AAE1ADX6"/>
<dbReference type="EMBL" id="JAWDGP010002012">
    <property type="protein sequence ID" value="KAK3786140.1"/>
    <property type="molecule type" value="Genomic_DNA"/>
</dbReference>